<dbReference type="EMBL" id="DVFW01000047">
    <property type="protein sequence ID" value="HIQ81382.1"/>
    <property type="molecule type" value="Genomic_DNA"/>
</dbReference>
<organism evidence="1 2">
    <name type="scientific">Candidatus Scatavimonas merdigallinarum</name>
    <dbReference type="NCBI Taxonomy" id="2840914"/>
    <lineage>
        <taxon>Bacteria</taxon>
        <taxon>Bacillati</taxon>
        <taxon>Bacillota</taxon>
        <taxon>Clostridia</taxon>
        <taxon>Eubacteriales</taxon>
        <taxon>Oscillospiraceae</taxon>
        <taxon>Oscillospiraceae incertae sedis</taxon>
        <taxon>Candidatus Scatavimonas</taxon>
    </lineage>
</organism>
<name>A0A9D1CUX3_9FIRM</name>
<dbReference type="InterPro" id="IPR036412">
    <property type="entry name" value="HAD-like_sf"/>
</dbReference>
<dbReference type="Proteomes" id="UP000886787">
    <property type="component" value="Unassembled WGS sequence"/>
</dbReference>
<proteinExistence type="predicted"/>
<reference evidence="1" key="1">
    <citation type="submission" date="2020-10" db="EMBL/GenBank/DDBJ databases">
        <authorList>
            <person name="Gilroy R."/>
        </authorList>
    </citation>
    <scope>NUCLEOTIDE SEQUENCE</scope>
    <source>
        <strain evidence="1">ChiSjej1B19-3389</strain>
    </source>
</reference>
<evidence type="ECO:0000313" key="1">
    <source>
        <dbReference type="EMBL" id="HIQ81382.1"/>
    </source>
</evidence>
<dbReference type="Gene3D" id="3.40.50.1000">
    <property type="entry name" value="HAD superfamily/HAD-like"/>
    <property type="match status" value="1"/>
</dbReference>
<gene>
    <name evidence="1" type="ORF">IAD32_08920</name>
</gene>
<comment type="caution">
    <text evidence="1">The sequence shown here is derived from an EMBL/GenBank/DDBJ whole genome shotgun (WGS) entry which is preliminary data.</text>
</comment>
<reference evidence="1" key="2">
    <citation type="journal article" date="2021" name="PeerJ">
        <title>Extensive microbial diversity within the chicken gut microbiome revealed by metagenomics and culture.</title>
        <authorList>
            <person name="Gilroy R."/>
            <person name="Ravi A."/>
            <person name="Getino M."/>
            <person name="Pursley I."/>
            <person name="Horton D.L."/>
            <person name="Alikhan N.F."/>
            <person name="Baker D."/>
            <person name="Gharbi K."/>
            <person name="Hall N."/>
            <person name="Watson M."/>
            <person name="Adriaenssens E.M."/>
            <person name="Foster-Nyarko E."/>
            <person name="Jarju S."/>
            <person name="Secka A."/>
            <person name="Antonio M."/>
            <person name="Oren A."/>
            <person name="Chaudhuri R.R."/>
            <person name="La Ragione R."/>
            <person name="Hildebrand F."/>
            <person name="Pallen M.J."/>
        </authorList>
    </citation>
    <scope>NUCLEOTIDE SEQUENCE</scope>
    <source>
        <strain evidence="1">ChiSjej1B19-3389</strain>
    </source>
</reference>
<dbReference type="Gene3D" id="1.20.1440.100">
    <property type="entry name" value="SG protein - dephosphorylation function"/>
    <property type="match status" value="1"/>
</dbReference>
<dbReference type="NCBIfam" id="TIGR01488">
    <property type="entry name" value="HAD-SF-IB"/>
    <property type="match status" value="1"/>
</dbReference>
<dbReference type="SUPFAM" id="SSF56784">
    <property type="entry name" value="HAD-like"/>
    <property type="match status" value="1"/>
</dbReference>
<dbReference type="Pfam" id="PF12710">
    <property type="entry name" value="HAD"/>
    <property type="match status" value="1"/>
</dbReference>
<protein>
    <submittedName>
        <fullName evidence="1">HAD-IB family phosphatase</fullName>
    </submittedName>
</protein>
<dbReference type="InterPro" id="IPR023214">
    <property type="entry name" value="HAD_sf"/>
</dbReference>
<sequence length="185" mass="21633">MNVYDFDKTIYKGDSTADFYLFCLSRHRRVWRYVPNAVWGAVRHYVLRNCSKTEFKEQMYTFLRAADYQTDVPAFWDGHVHKIQSWYKAQQRPDDVVISASPRFLLEPVCARLGIRFLIASEVDGKTGVYTGKNCHGSEKARRFHAVFPNGKIERFYSDSQSDRPLALLARQGFLVRRGKIIPWQ</sequence>
<dbReference type="AlphaFoldDB" id="A0A9D1CUX3"/>
<accession>A0A9D1CUX3</accession>
<evidence type="ECO:0000313" key="2">
    <source>
        <dbReference type="Proteomes" id="UP000886787"/>
    </source>
</evidence>